<dbReference type="PANTHER" id="PTHR28532">
    <property type="entry name" value="GEO13458P1"/>
    <property type="match status" value="1"/>
</dbReference>
<comment type="caution">
    <text evidence="3">The sequence shown here is derived from an EMBL/GenBank/DDBJ whole genome shotgun (WGS) entry which is preliminary data.</text>
</comment>
<gene>
    <name evidence="3" type="ORF">O0I10_004036</name>
</gene>
<dbReference type="Proteomes" id="UP001234581">
    <property type="component" value="Unassembled WGS sequence"/>
</dbReference>
<organism evidence="3 4">
    <name type="scientific">Lichtheimia ornata</name>
    <dbReference type="NCBI Taxonomy" id="688661"/>
    <lineage>
        <taxon>Eukaryota</taxon>
        <taxon>Fungi</taxon>
        <taxon>Fungi incertae sedis</taxon>
        <taxon>Mucoromycota</taxon>
        <taxon>Mucoromycotina</taxon>
        <taxon>Mucoromycetes</taxon>
        <taxon>Mucorales</taxon>
        <taxon>Lichtheimiaceae</taxon>
        <taxon>Lichtheimia</taxon>
    </lineage>
</organism>
<sequence>MSTVPHSEPQMKADLESLVYLEEMFQHYGHEDGLRDGKESGELEGRIFGCEKSFELGVEVGFYEGCVQTWRELAEAHGDKVSSKVSKHLQSLQKMIDEFPRENCPNTDMYGARDKMKAKLKVITSLLGVRQKFNMEDPPKMIY</sequence>
<dbReference type="Pfam" id="PF09811">
    <property type="entry name" value="Yae1_N"/>
    <property type="match status" value="1"/>
</dbReference>
<keyword evidence="4" id="KW-1185">Reference proteome</keyword>
<dbReference type="PANTHER" id="PTHR28532:SF1">
    <property type="entry name" value="ORAL CANCER OVEREXPRESSED 1"/>
    <property type="match status" value="1"/>
</dbReference>
<feature type="domain" description="Essential protein Yae1 N-terminal" evidence="2">
    <location>
        <begin position="29"/>
        <end position="67"/>
    </location>
</feature>
<comment type="similarity">
    <text evidence="1">Belongs to the LTO1 family.</text>
</comment>
<evidence type="ECO:0000313" key="3">
    <source>
        <dbReference type="EMBL" id="KAJ8660177.1"/>
    </source>
</evidence>
<protein>
    <recommendedName>
        <fullName evidence="2">Essential protein Yae1 N-terminal domain-containing protein</fullName>
    </recommendedName>
</protein>
<proteinExistence type="inferred from homology"/>
<dbReference type="RefSeq" id="XP_058345090.1">
    <property type="nucleotide sequence ID" value="XM_058484102.1"/>
</dbReference>
<evidence type="ECO:0000313" key="4">
    <source>
        <dbReference type="Proteomes" id="UP001234581"/>
    </source>
</evidence>
<dbReference type="AlphaFoldDB" id="A0AAD7V6V7"/>
<evidence type="ECO:0000259" key="2">
    <source>
        <dbReference type="Pfam" id="PF09811"/>
    </source>
</evidence>
<dbReference type="GeneID" id="83211449"/>
<name>A0AAD7V6V7_9FUNG</name>
<dbReference type="InterPro" id="IPR019191">
    <property type="entry name" value="Essential_protein_Yae1_N"/>
</dbReference>
<reference evidence="3 4" key="1">
    <citation type="submission" date="2023-03" db="EMBL/GenBank/DDBJ databases">
        <title>Genome sequence of Lichtheimia ornata CBS 291.66.</title>
        <authorList>
            <person name="Mohabir J.T."/>
            <person name="Shea T.P."/>
            <person name="Kurbessoian T."/>
            <person name="Berby B."/>
            <person name="Fontaine J."/>
            <person name="Livny J."/>
            <person name="Gnirke A."/>
            <person name="Stajich J.E."/>
            <person name="Cuomo C.A."/>
        </authorList>
    </citation>
    <scope>NUCLEOTIDE SEQUENCE [LARGE SCALE GENOMIC DNA]</scope>
    <source>
        <strain evidence="3">CBS 291.66</strain>
    </source>
</reference>
<accession>A0AAD7V6V7</accession>
<dbReference type="EMBL" id="JARTCD010000014">
    <property type="protein sequence ID" value="KAJ8660177.1"/>
    <property type="molecule type" value="Genomic_DNA"/>
</dbReference>
<dbReference type="InterPro" id="IPR052436">
    <property type="entry name" value="LTO1_adapter"/>
</dbReference>
<evidence type="ECO:0000256" key="1">
    <source>
        <dbReference type="ARBA" id="ARBA00038090"/>
    </source>
</evidence>